<evidence type="ECO:0000256" key="7">
    <source>
        <dbReference type="ARBA" id="ARBA00023122"/>
    </source>
</evidence>
<dbReference type="AlphaFoldDB" id="A0A514LJT1"/>
<keyword evidence="4 10" id="KW-0812">Transmembrane</keyword>
<reference evidence="15" key="1">
    <citation type="submission" date="2019-01" db="EMBL/GenBank/DDBJ databases">
        <title>Genomic analysis of Salicibibacter sp. NKC3-5.</title>
        <authorList>
            <person name="Oh Y.J."/>
        </authorList>
    </citation>
    <scope>NUCLEOTIDE SEQUENCE [LARGE SCALE GENOMIC DNA]</scope>
    <source>
        <strain evidence="15">NKC3-5</strain>
    </source>
</reference>
<organism evidence="14 15">
    <name type="scientific">Salicibibacter halophilus</name>
    <dbReference type="NCBI Taxonomy" id="2502791"/>
    <lineage>
        <taxon>Bacteria</taxon>
        <taxon>Bacillati</taxon>
        <taxon>Bacillota</taxon>
        <taxon>Bacilli</taxon>
        <taxon>Bacillales</taxon>
        <taxon>Bacillaceae</taxon>
        <taxon>Salicibibacter</taxon>
    </lineage>
</organism>
<dbReference type="RefSeq" id="WP_142090590.1">
    <property type="nucleotide sequence ID" value="NZ_CP035485.1"/>
</dbReference>
<dbReference type="InterPro" id="IPR000644">
    <property type="entry name" value="CBS_dom"/>
</dbReference>
<evidence type="ECO:0000256" key="5">
    <source>
        <dbReference type="ARBA" id="ARBA00022737"/>
    </source>
</evidence>
<keyword evidence="3" id="KW-1003">Cell membrane</keyword>
<dbReference type="PROSITE" id="PS51846">
    <property type="entry name" value="CNNM"/>
    <property type="match status" value="1"/>
</dbReference>
<dbReference type="SMART" id="SM00116">
    <property type="entry name" value="CBS"/>
    <property type="match status" value="2"/>
</dbReference>
<evidence type="ECO:0000256" key="8">
    <source>
        <dbReference type="ARBA" id="ARBA00023136"/>
    </source>
</evidence>
<dbReference type="SUPFAM" id="SSF54631">
    <property type="entry name" value="CBS-domain pair"/>
    <property type="match status" value="1"/>
</dbReference>
<keyword evidence="7 9" id="KW-0129">CBS domain</keyword>
<dbReference type="PROSITE" id="PS51371">
    <property type="entry name" value="CBS"/>
    <property type="match status" value="2"/>
</dbReference>
<dbReference type="InterPro" id="IPR016169">
    <property type="entry name" value="FAD-bd_PCMH_sub2"/>
</dbReference>
<dbReference type="Pfam" id="PF01595">
    <property type="entry name" value="CNNM"/>
    <property type="match status" value="1"/>
</dbReference>
<evidence type="ECO:0000256" key="6">
    <source>
        <dbReference type="ARBA" id="ARBA00022989"/>
    </source>
</evidence>
<feature type="domain" description="CBS" evidence="12">
    <location>
        <begin position="221"/>
        <end position="284"/>
    </location>
</feature>
<dbReference type="Pfam" id="PF00571">
    <property type="entry name" value="CBS"/>
    <property type="match status" value="2"/>
</dbReference>
<keyword evidence="8 10" id="KW-0472">Membrane</keyword>
<dbReference type="EMBL" id="CP035485">
    <property type="protein sequence ID" value="QDI92073.1"/>
    <property type="molecule type" value="Genomic_DNA"/>
</dbReference>
<comment type="similarity">
    <text evidence="2">Belongs to the UPF0053 family.</text>
</comment>
<dbReference type="OrthoDB" id="9798188at2"/>
<evidence type="ECO:0000256" key="9">
    <source>
        <dbReference type="PROSITE-ProRule" id="PRU00703"/>
    </source>
</evidence>
<evidence type="ECO:0000259" key="13">
    <source>
        <dbReference type="PROSITE" id="PS51846"/>
    </source>
</evidence>
<evidence type="ECO:0000313" key="15">
    <source>
        <dbReference type="Proteomes" id="UP000319756"/>
    </source>
</evidence>
<dbReference type="InterPro" id="IPR036318">
    <property type="entry name" value="FAD-bd_PCMH-like_sf"/>
</dbReference>
<dbReference type="InterPro" id="IPR046342">
    <property type="entry name" value="CBS_dom_sf"/>
</dbReference>
<dbReference type="Gene3D" id="3.30.465.10">
    <property type="match status" value="1"/>
</dbReference>
<proteinExistence type="inferred from homology"/>
<dbReference type="InterPro" id="IPR002550">
    <property type="entry name" value="CNNM"/>
</dbReference>
<feature type="transmembrane region" description="Helical" evidence="11">
    <location>
        <begin position="6"/>
        <end position="23"/>
    </location>
</feature>
<dbReference type="Gene3D" id="3.10.580.10">
    <property type="entry name" value="CBS-domain"/>
    <property type="match status" value="1"/>
</dbReference>
<protein>
    <submittedName>
        <fullName evidence="14">HlyC/CorC family transporter</fullName>
    </submittedName>
</protein>
<evidence type="ECO:0000256" key="11">
    <source>
        <dbReference type="SAM" id="Phobius"/>
    </source>
</evidence>
<comment type="subcellular location">
    <subcellularLocation>
        <location evidence="1">Cell membrane</location>
        <topology evidence="1">Multi-pass membrane protein</topology>
    </subcellularLocation>
</comment>
<feature type="transmembrane region" description="Helical" evidence="11">
    <location>
        <begin position="62"/>
        <end position="82"/>
    </location>
</feature>
<dbReference type="Proteomes" id="UP000319756">
    <property type="component" value="Chromosome"/>
</dbReference>
<dbReference type="FunFam" id="3.10.580.10:FF:000002">
    <property type="entry name" value="Magnesium/cobalt efflux protein CorC"/>
    <property type="match status" value="1"/>
</dbReference>
<feature type="transmembrane region" description="Helical" evidence="11">
    <location>
        <begin position="102"/>
        <end position="124"/>
    </location>
</feature>
<name>A0A514LJT1_9BACI</name>
<keyword evidence="5" id="KW-0677">Repeat</keyword>
<evidence type="ECO:0000256" key="2">
    <source>
        <dbReference type="ARBA" id="ARBA00006337"/>
    </source>
</evidence>
<dbReference type="PANTHER" id="PTHR43099:SF2">
    <property type="entry name" value="UPF0053 PROTEIN YRKA"/>
    <property type="match status" value="1"/>
</dbReference>
<dbReference type="Pfam" id="PF03471">
    <property type="entry name" value="CorC_HlyC"/>
    <property type="match status" value="1"/>
</dbReference>
<accession>A0A514LJT1</accession>
<evidence type="ECO:0000256" key="1">
    <source>
        <dbReference type="ARBA" id="ARBA00004651"/>
    </source>
</evidence>
<dbReference type="GO" id="GO:0005886">
    <property type="term" value="C:plasma membrane"/>
    <property type="evidence" value="ECO:0007669"/>
    <property type="project" value="UniProtKB-SubCell"/>
</dbReference>
<feature type="domain" description="CNNM transmembrane" evidence="13">
    <location>
        <begin position="1"/>
        <end position="202"/>
    </location>
</feature>
<evidence type="ECO:0000256" key="4">
    <source>
        <dbReference type="ARBA" id="ARBA00022692"/>
    </source>
</evidence>
<dbReference type="SUPFAM" id="SSF56176">
    <property type="entry name" value="FAD-binding/transporter-associated domain-like"/>
    <property type="match status" value="1"/>
</dbReference>
<dbReference type="InterPro" id="IPR005170">
    <property type="entry name" value="Transptr-assoc_dom"/>
</dbReference>
<dbReference type="GO" id="GO:0050660">
    <property type="term" value="F:flavin adenine dinucleotide binding"/>
    <property type="evidence" value="ECO:0007669"/>
    <property type="project" value="InterPro"/>
</dbReference>
<dbReference type="SMART" id="SM01091">
    <property type="entry name" value="CorC_HlyC"/>
    <property type="match status" value="1"/>
</dbReference>
<evidence type="ECO:0000256" key="3">
    <source>
        <dbReference type="ARBA" id="ARBA00022475"/>
    </source>
</evidence>
<keyword evidence="6 10" id="KW-1133">Transmembrane helix</keyword>
<dbReference type="PANTHER" id="PTHR43099">
    <property type="entry name" value="UPF0053 PROTEIN YRKA"/>
    <property type="match status" value="1"/>
</dbReference>
<sequence>MNIGISVALFVFLLVATAFFVAAEHSISRMRNTHLEALAAEGNRKAALLKKMIAHPEGYRSAAQLGIAITTIGLGWLGASLTETVLASLLTSVNVPTETGTIVSLILAFVLVTFLYIVIGLLAPKTAAMQHSETISFAVVRLLRFFYFITYPAIFVLNGVANAFVQLFGLTPAKHLDEAHTEEELQALLTESLRHGEINQAEFGYVNNIFAFDERKANEVMVPRTDMVCLYRDEPLEASMKKIKDKRFTRYPMVGENKDDVIGFINTKEFLLVNLEREQINIDEITRPVLTVSDQTPIKRLLKKMQTEGAHLSVLIDEYGGTAGLVTIEDILEEIVGDIRDEFDEGEMHEIEEIASGHFLVDGIVLIDDINAYLSEKIEEDDFDTVGGWLFSINPNIQEGEKWKIGAMKIRVIKRDAYRYRKLEIVMEEEDE</sequence>
<dbReference type="InterPro" id="IPR051676">
    <property type="entry name" value="UPF0053_domain"/>
</dbReference>
<dbReference type="InterPro" id="IPR044751">
    <property type="entry name" value="Ion_transp-like_CBS"/>
</dbReference>
<dbReference type="CDD" id="cd04590">
    <property type="entry name" value="CBS_pair_CorC_HlyC_assoc"/>
    <property type="match status" value="1"/>
</dbReference>
<feature type="transmembrane region" description="Helical" evidence="11">
    <location>
        <begin position="145"/>
        <end position="165"/>
    </location>
</feature>
<feature type="domain" description="CBS" evidence="12">
    <location>
        <begin position="285"/>
        <end position="342"/>
    </location>
</feature>
<gene>
    <name evidence="14" type="ORF">EPH95_13515</name>
</gene>
<evidence type="ECO:0000256" key="10">
    <source>
        <dbReference type="PROSITE-ProRule" id="PRU01193"/>
    </source>
</evidence>
<evidence type="ECO:0000259" key="12">
    <source>
        <dbReference type="PROSITE" id="PS51371"/>
    </source>
</evidence>
<dbReference type="KEGG" id="sale:EPH95_13515"/>
<keyword evidence="15" id="KW-1185">Reference proteome</keyword>
<evidence type="ECO:0000313" key="14">
    <source>
        <dbReference type="EMBL" id="QDI92073.1"/>
    </source>
</evidence>